<evidence type="ECO:0000256" key="3">
    <source>
        <dbReference type="ARBA" id="ARBA00022840"/>
    </source>
</evidence>
<dbReference type="Gene3D" id="3.40.50.300">
    <property type="entry name" value="P-loop containing nucleotide triphosphate hydrolases"/>
    <property type="match status" value="2"/>
</dbReference>
<dbReference type="GO" id="GO:0030983">
    <property type="term" value="F:mismatched DNA binding"/>
    <property type="evidence" value="ECO:0007669"/>
    <property type="project" value="InterPro"/>
</dbReference>
<keyword evidence="4" id="KW-0238">DNA-binding</keyword>
<dbReference type="EMBL" id="JARGEI010000002">
    <property type="protein sequence ID" value="KAJ8735203.1"/>
    <property type="molecule type" value="Genomic_DNA"/>
</dbReference>
<dbReference type="InterPro" id="IPR000432">
    <property type="entry name" value="DNA_mismatch_repair_MutS_C"/>
</dbReference>
<sequence length="553" mass="61503">MRNICSSMRFIKNVHGILAKIKALSAKPYQWKSLYNTLYNAVLICEMCESVGKVSEFLEQLACFDNTKLYEMALYMNRIIDFDLSKTEGKFTVKPGVDAELDRKKQTMASLHGLMSETAKVEMERLPTYIQECSMLYMPHLGYLLGVKVWADNLTADDKELPDMKFMFQNNDYIHYKSKGCEELDVMIGDTYPEIVAHETRIMMRLTSVMLQHLHTLAAVVDKCAELDCLIAISKVCKEFNYTRPTLTAEKVISIKQGRHPLYMLTCDNFVPNSVESSQEAGCVKILTGPNSSGKSVYMKQIGLIVYLAHIGSFVPAEAATIGVVRHIHTRIQSTECVAAHMSAFLIDLRQMALALQESTSNSLLIIDEFGKGTSATDGLSLLAACLNTLLFRGDHCQHMALALQESTSNSLLIIDEFGKGTSATDGLSLLAACLNTLLFRGDHCPHVLLATHYLNIKEYIVDTPTVRFLRFEFILEDGEPVFLFRVCEGGAETSFALQVAAATGLMPRTLARAKQVMANVMSNSLPPANKHITAKLNACVEKIKTKLLTDDI</sequence>
<evidence type="ECO:0000313" key="7">
    <source>
        <dbReference type="Proteomes" id="UP001231518"/>
    </source>
</evidence>
<gene>
    <name evidence="6" type="ORF">PYW07_006823</name>
</gene>
<feature type="domain" description="DNA mismatch repair proteins mutS family" evidence="5">
    <location>
        <begin position="363"/>
        <end position="379"/>
    </location>
</feature>
<evidence type="ECO:0000256" key="4">
    <source>
        <dbReference type="ARBA" id="ARBA00023125"/>
    </source>
</evidence>
<dbReference type="Proteomes" id="UP001231518">
    <property type="component" value="Chromosome 2"/>
</dbReference>
<keyword evidence="7" id="KW-1185">Reference proteome</keyword>
<evidence type="ECO:0000313" key="6">
    <source>
        <dbReference type="EMBL" id="KAJ8735203.1"/>
    </source>
</evidence>
<comment type="similarity">
    <text evidence="1">Belongs to the DNA mismatch repair MutS family.</text>
</comment>
<accession>A0AAD7Z0K8</accession>
<evidence type="ECO:0000259" key="5">
    <source>
        <dbReference type="PROSITE" id="PS00486"/>
    </source>
</evidence>
<protein>
    <recommendedName>
        <fullName evidence="5">DNA mismatch repair proteins mutS family domain-containing protein</fullName>
    </recommendedName>
</protein>
<comment type="caution">
    <text evidence="6">The sequence shown here is derived from an EMBL/GenBank/DDBJ whole genome shotgun (WGS) entry which is preliminary data.</text>
</comment>
<evidence type="ECO:0000256" key="2">
    <source>
        <dbReference type="ARBA" id="ARBA00022741"/>
    </source>
</evidence>
<dbReference type="GO" id="GO:0140664">
    <property type="term" value="F:ATP-dependent DNA damage sensor activity"/>
    <property type="evidence" value="ECO:0007669"/>
    <property type="project" value="InterPro"/>
</dbReference>
<dbReference type="PANTHER" id="PTHR11361:SF20">
    <property type="entry name" value="MUTS PROTEIN HOMOLOG 5"/>
    <property type="match status" value="1"/>
</dbReference>
<proteinExistence type="inferred from homology"/>
<keyword evidence="2" id="KW-0547">Nucleotide-binding</keyword>
<dbReference type="InterPro" id="IPR007696">
    <property type="entry name" value="DNA_mismatch_repair_MutS_core"/>
</dbReference>
<dbReference type="GO" id="GO:0051026">
    <property type="term" value="P:chiasma assembly"/>
    <property type="evidence" value="ECO:0007669"/>
    <property type="project" value="TreeGrafter"/>
</dbReference>
<dbReference type="PANTHER" id="PTHR11361">
    <property type="entry name" value="DNA MISMATCH REPAIR PROTEIN MUTS FAMILY MEMBER"/>
    <property type="match status" value="1"/>
</dbReference>
<dbReference type="GO" id="GO:0005634">
    <property type="term" value="C:nucleus"/>
    <property type="evidence" value="ECO:0007669"/>
    <property type="project" value="TreeGrafter"/>
</dbReference>
<dbReference type="Pfam" id="PF00488">
    <property type="entry name" value="MutS_V"/>
    <property type="match status" value="2"/>
</dbReference>
<dbReference type="SMART" id="SM00534">
    <property type="entry name" value="MUTSac"/>
    <property type="match status" value="1"/>
</dbReference>
<evidence type="ECO:0000256" key="1">
    <source>
        <dbReference type="ARBA" id="ARBA00006271"/>
    </source>
</evidence>
<dbReference type="PROSITE" id="PS00486">
    <property type="entry name" value="DNA_MISMATCH_REPAIR_2"/>
    <property type="match status" value="2"/>
</dbReference>
<dbReference type="Gene3D" id="1.10.1420.10">
    <property type="match status" value="1"/>
</dbReference>
<reference evidence="6" key="1">
    <citation type="submission" date="2023-03" db="EMBL/GenBank/DDBJ databases">
        <title>Chromosome-level genomes of two armyworms, Mythimna separata and Mythimna loreyi, provide insights into the biosynthesis and reception of sex pheromones.</title>
        <authorList>
            <person name="Zhao H."/>
        </authorList>
    </citation>
    <scope>NUCLEOTIDE SEQUENCE</scope>
    <source>
        <strain evidence="6">BeijingLab</strain>
        <tissue evidence="6">Pupa</tissue>
    </source>
</reference>
<dbReference type="InterPro" id="IPR011184">
    <property type="entry name" value="DNA_mismatch_repair_Msh2"/>
</dbReference>
<dbReference type="AlphaFoldDB" id="A0AAD7Z0K8"/>
<name>A0AAD7Z0K8_MYTSE</name>
<dbReference type="GO" id="GO:0006298">
    <property type="term" value="P:mismatch repair"/>
    <property type="evidence" value="ECO:0007669"/>
    <property type="project" value="InterPro"/>
</dbReference>
<organism evidence="6 7">
    <name type="scientific">Mythimna separata</name>
    <name type="common">Oriental armyworm</name>
    <name type="synonym">Pseudaletia separata</name>
    <dbReference type="NCBI Taxonomy" id="271217"/>
    <lineage>
        <taxon>Eukaryota</taxon>
        <taxon>Metazoa</taxon>
        <taxon>Ecdysozoa</taxon>
        <taxon>Arthropoda</taxon>
        <taxon>Hexapoda</taxon>
        <taxon>Insecta</taxon>
        <taxon>Pterygota</taxon>
        <taxon>Neoptera</taxon>
        <taxon>Endopterygota</taxon>
        <taxon>Lepidoptera</taxon>
        <taxon>Glossata</taxon>
        <taxon>Ditrysia</taxon>
        <taxon>Noctuoidea</taxon>
        <taxon>Noctuidae</taxon>
        <taxon>Noctuinae</taxon>
        <taxon>Hadenini</taxon>
        <taxon>Mythimna</taxon>
    </lineage>
</organism>
<dbReference type="InterPro" id="IPR045076">
    <property type="entry name" value="MutS"/>
</dbReference>
<dbReference type="GO" id="GO:0005524">
    <property type="term" value="F:ATP binding"/>
    <property type="evidence" value="ECO:0007669"/>
    <property type="project" value="UniProtKB-KW"/>
</dbReference>
<keyword evidence="3" id="KW-0067">ATP-binding</keyword>
<dbReference type="SMART" id="SM00533">
    <property type="entry name" value="MUTSd"/>
    <property type="match status" value="1"/>
</dbReference>
<feature type="domain" description="DNA mismatch repair proteins mutS family" evidence="5">
    <location>
        <begin position="411"/>
        <end position="427"/>
    </location>
</feature>
<dbReference type="SUPFAM" id="SSF52540">
    <property type="entry name" value="P-loop containing nucleoside triphosphate hydrolases"/>
    <property type="match status" value="2"/>
</dbReference>
<dbReference type="PIRSF" id="PIRSF005813">
    <property type="entry name" value="MSH2"/>
    <property type="match status" value="1"/>
</dbReference>
<dbReference type="InterPro" id="IPR027417">
    <property type="entry name" value="P-loop_NTPase"/>
</dbReference>
<dbReference type="SUPFAM" id="SSF48334">
    <property type="entry name" value="DNA repair protein MutS, domain III"/>
    <property type="match status" value="1"/>
</dbReference>
<dbReference type="InterPro" id="IPR036187">
    <property type="entry name" value="DNA_mismatch_repair_MutS_sf"/>
</dbReference>